<evidence type="ECO:0000259" key="2">
    <source>
        <dbReference type="Pfam" id="PF13524"/>
    </source>
</evidence>
<dbReference type="OrthoDB" id="72745at2157"/>
<feature type="coiled-coil region" evidence="1">
    <location>
        <begin position="72"/>
        <end position="106"/>
    </location>
</feature>
<reference evidence="4" key="1">
    <citation type="submission" date="2011-02" db="EMBL/GenBank/DDBJ databases">
        <title>Complete sequence of Methanobacterium sp. AL-21.</title>
        <authorList>
            <consortium name="US DOE Joint Genome Institute"/>
            <person name="Lucas S."/>
            <person name="Copeland A."/>
            <person name="Lapidus A."/>
            <person name="Cheng J.-F."/>
            <person name="Goodwin L."/>
            <person name="Pitluck S."/>
            <person name="Chertkov O."/>
            <person name="Detter J.C."/>
            <person name="Han C."/>
            <person name="Tapia R."/>
            <person name="Land M."/>
            <person name="Hauser L."/>
            <person name="Kyrpides N."/>
            <person name="Ivanova N."/>
            <person name="Mikhailova N."/>
            <person name="Pagani I."/>
            <person name="Cadillo-Quiroz H."/>
            <person name="Imachi H."/>
            <person name="Zinder S."/>
            <person name="Liu W."/>
            <person name="Woyke T."/>
        </authorList>
    </citation>
    <scope>NUCLEOTIDE SEQUENCE [LARGE SCALE GENOMIC DNA]</scope>
    <source>
        <strain evidence="4">AL-21</strain>
    </source>
</reference>
<accession>F0TBT0</accession>
<keyword evidence="4" id="KW-1185">Reference proteome</keyword>
<name>F0TBT0_METLA</name>
<evidence type="ECO:0000313" key="4">
    <source>
        <dbReference type="Proteomes" id="UP000007490"/>
    </source>
</evidence>
<dbReference type="STRING" id="877455.Metbo_0908"/>
<dbReference type="KEGG" id="mel:Metbo_0908"/>
<dbReference type="Proteomes" id="UP000007490">
    <property type="component" value="Chromosome"/>
</dbReference>
<dbReference type="InterPro" id="IPR055259">
    <property type="entry name" value="YkvP/CgeB_Glyco_trans-like"/>
</dbReference>
<protein>
    <recommendedName>
        <fullName evidence="2">Spore protein YkvP/CgeB glycosyl transferase-like domain-containing protein</fullName>
    </recommendedName>
</protein>
<proteinExistence type="predicted"/>
<evidence type="ECO:0000256" key="1">
    <source>
        <dbReference type="SAM" id="Coils"/>
    </source>
</evidence>
<dbReference type="AlphaFoldDB" id="F0TBT0"/>
<dbReference type="Pfam" id="PF13524">
    <property type="entry name" value="Glyco_trans_1_2"/>
    <property type="match status" value="1"/>
</dbReference>
<dbReference type="eggNOG" id="arCOG07799">
    <property type="taxonomic scope" value="Archaea"/>
</dbReference>
<dbReference type="HOGENOM" id="CLU_025555_0_0_2"/>
<feature type="domain" description="Spore protein YkvP/CgeB glycosyl transferase-like" evidence="2">
    <location>
        <begin position="381"/>
        <end position="483"/>
    </location>
</feature>
<gene>
    <name evidence="3" type="ordered locus">Metbo_0908</name>
</gene>
<keyword evidence="1" id="KW-0175">Coiled coil</keyword>
<evidence type="ECO:0000313" key="3">
    <source>
        <dbReference type="EMBL" id="ADZ09157.1"/>
    </source>
</evidence>
<organism evidence="3 4">
    <name type="scientific">Methanobacterium lacus (strain AL-21)</name>
    <dbReference type="NCBI Taxonomy" id="877455"/>
    <lineage>
        <taxon>Archaea</taxon>
        <taxon>Methanobacteriati</taxon>
        <taxon>Methanobacteriota</taxon>
        <taxon>Methanomada group</taxon>
        <taxon>Methanobacteria</taxon>
        <taxon>Methanobacteriales</taxon>
        <taxon>Methanobacteriaceae</taxon>
        <taxon>Methanobacterium</taxon>
    </lineage>
</organism>
<reference evidence="3 4" key="2">
    <citation type="journal article" date="2014" name="Int. J. Syst. Evol. Microbiol.">
        <title>Methanobacterium paludis sp. nov. and a novel strain of Methanobacterium lacus isolated from northern peatlands.</title>
        <authorList>
            <person name="Cadillo-Quiroz H."/>
            <person name="Brauer S.L."/>
            <person name="Goodson N."/>
            <person name="Yavitt J.B."/>
            <person name="Zinder S.H."/>
        </authorList>
    </citation>
    <scope>NUCLEOTIDE SEQUENCE [LARGE SCALE GENOMIC DNA]</scope>
    <source>
        <strain evidence="3 4">AL-21</strain>
    </source>
</reference>
<sequence>MHDENGDNGALMEKSSIKYEKLAEKYLSQYLQQENQLLYLKDDYNRLNNHYNTIRSDLYNQKRSVSGLYKTYNQVNATLKEQKELENKLEKENSILIKQIESYKKRKIVRLTNIVQKLLNKNRSKKVVQLETQPLKDKKENVDKTPEIPVVPTKSVPEDPKYLKDIKVAIIMDEFSYNSFKYEFDALEVEPENWREIFQTENPDLFLCESAWHGINPETKPWARKISTNTNSKKENRTELLEILDYCREHSIPTIFWNKEDPTHYHNEVSSFADTASKFDHIFTSAEECIKDYEADYGHHSVHSLMFAAQPRLFNPIEDDERTNDVIFAGSWYAHHPRRCEEMKNIFDSVLDQGYKLKIYDRTYYSKLNDSYNFPSEYQDFVNPSVSHDQMAKVYKESKYAININTVTDSNTMFARRAFELILCNTLVLSNHSKGLEKLFKDNVVFVDQKGINLEHSAERRLKNLYNVLKNHTYTNRFKQILDTINYPYLETDKTVTLYYQTKTPEETENAIKHFQTIDYPYKKATIIKTNHDTRVGDTTPHPDITMIPSKNSEELEGLKNDSNYFIFTDTDLKPDFIWKALLHYSYIETKYGITEGKNFRFKKTIQTTNTLFSSQNFEKTVSLHINSEKDEEIPVYTIKI</sequence>
<dbReference type="EMBL" id="CP002551">
    <property type="protein sequence ID" value="ADZ09157.1"/>
    <property type="molecule type" value="Genomic_DNA"/>
</dbReference>